<dbReference type="EMBL" id="BARV01007117">
    <property type="protein sequence ID" value="GAI03819.1"/>
    <property type="molecule type" value="Genomic_DNA"/>
</dbReference>
<comment type="caution">
    <text evidence="1">The sequence shown here is derived from an EMBL/GenBank/DDBJ whole genome shotgun (WGS) entry which is preliminary data.</text>
</comment>
<organism evidence="1">
    <name type="scientific">marine sediment metagenome</name>
    <dbReference type="NCBI Taxonomy" id="412755"/>
    <lineage>
        <taxon>unclassified sequences</taxon>
        <taxon>metagenomes</taxon>
        <taxon>ecological metagenomes</taxon>
    </lineage>
</organism>
<evidence type="ECO:0008006" key="2">
    <source>
        <dbReference type="Google" id="ProtNLM"/>
    </source>
</evidence>
<protein>
    <recommendedName>
        <fullName evidence="2">Transposase-like Mu C-terminal domain-containing protein</fullName>
    </recommendedName>
</protein>
<evidence type="ECO:0000313" key="1">
    <source>
        <dbReference type="EMBL" id="GAI03819.1"/>
    </source>
</evidence>
<dbReference type="AlphaFoldDB" id="X1MBT0"/>
<reference evidence="1" key="1">
    <citation type="journal article" date="2014" name="Front. Microbiol.">
        <title>High frequency of phylogenetically diverse reductive dehalogenase-homologous genes in deep subseafloor sedimentary metagenomes.</title>
        <authorList>
            <person name="Kawai M."/>
            <person name="Futagami T."/>
            <person name="Toyoda A."/>
            <person name="Takaki Y."/>
            <person name="Nishi S."/>
            <person name="Hori S."/>
            <person name="Arai W."/>
            <person name="Tsubouchi T."/>
            <person name="Morono Y."/>
            <person name="Uchiyama I."/>
            <person name="Ito T."/>
            <person name="Fujiyama A."/>
            <person name="Inagaki F."/>
            <person name="Takami H."/>
        </authorList>
    </citation>
    <scope>NUCLEOTIDE SEQUENCE</scope>
    <source>
        <strain evidence="1">Expedition CK06-06</strain>
    </source>
</reference>
<gene>
    <name evidence="1" type="ORF">S06H3_14551</name>
</gene>
<proteinExistence type="predicted"/>
<sequence length="88" mass="10212">MELDRIFCIKEERRVQGDNTISYKGRKCQILPTETRFGFAKAKVEVHKRLDGTIHIFYKGEELPCKLIVPQEEERYVPSQMEALAVGV</sequence>
<accession>X1MBT0</accession>
<name>X1MBT0_9ZZZZ</name>